<dbReference type="OrthoDB" id="7168090at2759"/>
<comment type="caution">
    <text evidence="1">The sequence shown here is derived from an EMBL/GenBank/DDBJ whole genome shotgun (WGS) entry which is preliminary data.</text>
</comment>
<name>A0A8S3W2W5_PARAO</name>
<protein>
    <submittedName>
        <fullName evidence="1">(apollo) hypothetical protein</fullName>
    </submittedName>
</protein>
<sequence>MYSSNLIRANREEDTMSSTIALKFVDNDMLLFWRRSNSEPCEPFTTLSVQCNTCVCSADKTLYCTKMYCGKIGEEQNKVSEENY</sequence>
<evidence type="ECO:0000313" key="1">
    <source>
        <dbReference type="EMBL" id="CAG4937961.1"/>
    </source>
</evidence>
<dbReference type="AlphaFoldDB" id="A0A8S3W2W5"/>
<organism evidence="1 2">
    <name type="scientific">Parnassius apollo</name>
    <name type="common">Apollo butterfly</name>
    <name type="synonym">Papilio apollo</name>
    <dbReference type="NCBI Taxonomy" id="110799"/>
    <lineage>
        <taxon>Eukaryota</taxon>
        <taxon>Metazoa</taxon>
        <taxon>Ecdysozoa</taxon>
        <taxon>Arthropoda</taxon>
        <taxon>Hexapoda</taxon>
        <taxon>Insecta</taxon>
        <taxon>Pterygota</taxon>
        <taxon>Neoptera</taxon>
        <taxon>Endopterygota</taxon>
        <taxon>Lepidoptera</taxon>
        <taxon>Glossata</taxon>
        <taxon>Ditrysia</taxon>
        <taxon>Papilionoidea</taxon>
        <taxon>Papilionidae</taxon>
        <taxon>Parnassiinae</taxon>
        <taxon>Parnassini</taxon>
        <taxon>Parnassius</taxon>
        <taxon>Parnassius</taxon>
    </lineage>
</organism>
<gene>
    <name evidence="1" type="ORF">PAPOLLO_LOCUS1535</name>
</gene>
<reference evidence="1" key="1">
    <citation type="submission" date="2021-04" db="EMBL/GenBank/DDBJ databases">
        <authorList>
            <person name="Tunstrom K."/>
        </authorList>
    </citation>
    <scope>NUCLEOTIDE SEQUENCE</scope>
</reference>
<proteinExistence type="predicted"/>
<dbReference type="EMBL" id="CAJQZP010000088">
    <property type="protein sequence ID" value="CAG4937961.1"/>
    <property type="molecule type" value="Genomic_DNA"/>
</dbReference>
<dbReference type="Proteomes" id="UP000691718">
    <property type="component" value="Unassembled WGS sequence"/>
</dbReference>
<keyword evidence="2" id="KW-1185">Reference proteome</keyword>
<evidence type="ECO:0000313" key="2">
    <source>
        <dbReference type="Proteomes" id="UP000691718"/>
    </source>
</evidence>
<accession>A0A8S3W2W5</accession>